<dbReference type="PROSITE" id="PS50883">
    <property type="entry name" value="EAL"/>
    <property type="match status" value="1"/>
</dbReference>
<reference evidence="1 2" key="1">
    <citation type="journal article" date="2019" name="Nat. Med.">
        <title>A library of human gut bacterial isolates paired with longitudinal multiomics data enables mechanistic microbiome research.</title>
        <authorList>
            <person name="Poyet M."/>
            <person name="Groussin M."/>
            <person name="Gibbons S.M."/>
            <person name="Avila-Pacheco J."/>
            <person name="Jiang X."/>
            <person name="Kearney S.M."/>
            <person name="Perrotta A.R."/>
            <person name="Berdy B."/>
            <person name="Zhao S."/>
            <person name="Lieberman T.D."/>
            <person name="Swanson P.K."/>
            <person name="Smith M."/>
            <person name="Roesemann S."/>
            <person name="Alexander J.E."/>
            <person name="Rich S.A."/>
            <person name="Livny J."/>
            <person name="Vlamakis H."/>
            <person name="Clish C."/>
            <person name="Bullock K."/>
            <person name="Deik A."/>
            <person name="Scott J."/>
            <person name="Pierce K.A."/>
            <person name="Xavier R.J."/>
            <person name="Alm E.J."/>
        </authorList>
    </citation>
    <scope>NUCLEOTIDE SEQUENCE [LARGE SCALE GENOMIC DNA]</scope>
    <source>
        <strain evidence="1 2">BIOML-A112</strain>
    </source>
</reference>
<dbReference type="SUPFAM" id="SSF141868">
    <property type="entry name" value="EAL domain-like"/>
    <property type="match status" value="1"/>
</dbReference>
<dbReference type="Proteomes" id="UP000475070">
    <property type="component" value="Unassembled WGS sequence"/>
</dbReference>
<dbReference type="PANTHER" id="PTHR33121:SF79">
    <property type="entry name" value="CYCLIC DI-GMP PHOSPHODIESTERASE PDED-RELATED"/>
    <property type="match status" value="1"/>
</dbReference>
<proteinExistence type="predicted"/>
<dbReference type="InterPro" id="IPR035919">
    <property type="entry name" value="EAL_sf"/>
</dbReference>
<dbReference type="SMART" id="SM00052">
    <property type="entry name" value="EAL"/>
    <property type="match status" value="1"/>
</dbReference>
<comment type="caution">
    <text evidence="1">The sequence shown here is derived from an EMBL/GenBank/DDBJ whole genome shotgun (WGS) entry which is preliminary data.</text>
</comment>
<dbReference type="CDD" id="cd01948">
    <property type="entry name" value="EAL"/>
    <property type="match status" value="1"/>
</dbReference>
<dbReference type="InterPro" id="IPR050706">
    <property type="entry name" value="Cyclic-di-GMP_PDE-like"/>
</dbReference>
<evidence type="ECO:0000313" key="2">
    <source>
        <dbReference type="Proteomes" id="UP000475070"/>
    </source>
</evidence>
<evidence type="ECO:0000313" key="1">
    <source>
        <dbReference type="EMBL" id="NAG21882.1"/>
    </source>
</evidence>
<accession>A0A6D0V555</accession>
<organism evidence="1 2">
    <name type="scientific">Escherichia coli</name>
    <dbReference type="NCBI Taxonomy" id="562"/>
    <lineage>
        <taxon>Bacteria</taxon>
        <taxon>Pseudomonadati</taxon>
        <taxon>Pseudomonadota</taxon>
        <taxon>Gammaproteobacteria</taxon>
        <taxon>Enterobacterales</taxon>
        <taxon>Enterobacteriaceae</taxon>
        <taxon>Escherichia</taxon>
    </lineage>
</organism>
<dbReference type="Pfam" id="PF00563">
    <property type="entry name" value="EAL"/>
    <property type="match status" value="1"/>
</dbReference>
<dbReference type="PANTHER" id="PTHR33121">
    <property type="entry name" value="CYCLIC DI-GMP PHOSPHODIESTERASE PDEF"/>
    <property type="match status" value="1"/>
</dbReference>
<dbReference type="EMBL" id="WXKQ01000030">
    <property type="protein sequence ID" value="NAG21882.1"/>
    <property type="molecule type" value="Genomic_DNA"/>
</dbReference>
<name>A0A6D0V555_ECOLX</name>
<dbReference type="AlphaFoldDB" id="A0A6D0V555"/>
<dbReference type="GO" id="GO:0071111">
    <property type="term" value="F:cyclic-guanylate-specific phosphodiesterase activity"/>
    <property type="evidence" value="ECO:0007669"/>
    <property type="project" value="InterPro"/>
</dbReference>
<dbReference type="Gene3D" id="3.20.20.450">
    <property type="entry name" value="EAL domain"/>
    <property type="match status" value="1"/>
</dbReference>
<gene>
    <name evidence="1" type="ORF">GUC01_23155</name>
</gene>
<dbReference type="InterPro" id="IPR001633">
    <property type="entry name" value="EAL_dom"/>
</dbReference>
<sequence length="291" mass="33237">MRRITIWYTITLVCSYLLAGVGMFSNSDCYNTFASKIHMAEECLPFFQPIVDADSNLYGVEVLARWNMPDGRVLSPELFISQVEHAGLSGFMTSILLRKTADVLLPLKQFLPVGILITFNVGRPDYNSAEMIYAYKLVQKHLIQLHPVLVCELTEHREWGNSSEDNVFLNNLDRENISVALDDFGTKYSNIDMLSRVNAAFMKIGNSFIYRMDENPSSQRLAECVIFAAKKFSLRVIAEGVENKWQYDWLKKQGVKLFQGYYFSPPLSADQLASFVKSKKTRYDKSGLRSE</sequence>
<protein>
    <submittedName>
        <fullName evidence="1">EAL domain-containing protein</fullName>
    </submittedName>
</protein>